<sequence>MDRYIVISSDCHAGLPPEKYRDYLDPQYREMFDMALPIQIEMTEKAEQAFLIKEINDEWREGVEHGLHGAWDHDQRIRMLDEDGIAGEVVFVDGITERNSPPFGAGLGLPSDETIVPELQWAGARAHNRWLAEFCSKAPERHAGVASIPLLWDIEEAVKEVRWVKESGLKAVLIPLSTGPFEPYHHVKYDPFWRACEDLGIVVNFHSGGAMTKEYFGKNFPEEAPDDYPGAMGVYVSEVFFWTYRPLTFMIWGGVFERFPKLKVAVTETGTSWMLPPYLQLLDHNYHDVHFSAKLGDFRSHLSMSPTDYFKRNVGIGASCIPRGDMKYRHDMGIDQVMWGSDYPHPEGTWPSTRDAMVDTFHDLPHEEVAKMLGENAIKFYGFDRDKLVPIAERIGPTRSEIKPAA</sequence>
<proteinExistence type="predicted"/>
<evidence type="ECO:0000256" key="1">
    <source>
        <dbReference type="ARBA" id="ARBA00023239"/>
    </source>
</evidence>
<dbReference type="EMBL" id="JACHWY010000001">
    <property type="protein sequence ID" value="MBB3046753.1"/>
    <property type="molecule type" value="Genomic_DNA"/>
</dbReference>
<dbReference type="Pfam" id="PF04909">
    <property type="entry name" value="Amidohydro_2"/>
    <property type="match status" value="2"/>
</dbReference>
<dbReference type="PANTHER" id="PTHR21240">
    <property type="entry name" value="2-AMINO-3-CARBOXYLMUCONATE-6-SEMIALDEHYDE DECARBOXYLASE"/>
    <property type="match status" value="1"/>
</dbReference>
<dbReference type="AlphaFoldDB" id="A0A7W4W423"/>
<dbReference type="RefSeq" id="WP_183409425.1">
    <property type="nucleotide sequence ID" value="NZ_JACHWY010000001.1"/>
</dbReference>
<dbReference type="GO" id="GO:0016831">
    <property type="term" value="F:carboxy-lyase activity"/>
    <property type="evidence" value="ECO:0007669"/>
    <property type="project" value="InterPro"/>
</dbReference>
<keyword evidence="4" id="KW-1185">Reference proteome</keyword>
<dbReference type="Proteomes" id="UP000537130">
    <property type="component" value="Unassembled WGS sequence"/>
</dbReference>
<dbReference type="SUPFAM" id="SSF51556">
    <property type="entry name" value="Metallo-dependent hydrolases"/>
    <property type="match status" value="1"/>
</dbReference>
<dbReference type="Gene3D" id="3.20.20.140">
    <property type="entry name" value="Metal-dependent hydrolases"/>
    <property type="match status" value="1"/>
</dbReference>
<dbReference type="InterPro" id="IPR032465">
    <property type="entry name" value="ACMSD"/>
</dbReference>
<evidence type="ECO:0000313" key="4">
    <source>
        <dbReference type="Proteomes" id="UP000537130"/>
    </source>
</evidence>
<keyword evidence="1" id="KW-0456">Lyase</keyword>
<evidence type="ECO:0000259" key="2">
    <source>
        <dbReference type="Pfam" id="PF04909"/>
    </source>
</evidence>
<dbReference type="GO" id="GO:0005737">
    <property type="term" value="C:cytoplasm"/>
    <property type="evidence" value="ECO:0007669"/>
    <property type="project" value="TreeGrafter"/>
</dbReference>
<gene>
    <name evidence="3" type="ORF">FHR99_000989</name>
</gene>
<feature type="domain" description="Amidohydrolase-related" evidence="2">
    <location>
        <begin position="333"/>
        <end position="383"/>
    </location>
</feature>
<evidence type="ECO:0000313" key="3">
    <source>
        <dbReference type="EMBL" id="MBB3046753.1"/>
    </source>
</evidence>
<accession>A0A7W4W423</accession>
<feature type="domain" description="Amidohydrolase-related" evidence="2">
    <location>
        <begin position="122"/>
        <end position="273"/>
    </location>
</feature>
<keyword evidence="3" id="KW-0378">Hydrolase</keyword>
<dbReference type="PANTHER" id="PTHR21240:SF28">
    <property type="entry name" value="ISO-OROTATE DECARBOXYLASE (EUROFUNG)"/>
    <property type="match status" value="1"/>
</dbReference>
<reference evidence="3 4" key="1">
    <citation type="submission" date="2020-08" db="EMBL/GenBank/DDBJ databases">
        <title>Genomic Encyclopedia of Type Strains, Phase III (KMG-III): the genomes of soil and plant-associated and newly described type strains.</title>
        <authorList>
            <person name="Whitman W."/>
        </authorList>
    </citation>
    <scope>NUCLEOTIDE SEQUENCE [LARGE SCALE GENOMIC DNA]</scope>
    <source>
        <strain evidence="3 4">CECT 8654</strain>
    </source>
</reference>
<dbReference type="GO" id="GO:0016787">
    <property type="term" value="F:hydrolase activity"/>
    <property type="evidence" value="ECO:0007669"/>
    <property type="project" value="UniProtKB-KW"/>
</dbReference>
<comment type="caution">
    <text evidence="3">The sequence shown here is derived from an EMBL/GenBank/DDBJ whole genome shotgun (WGS) entry which is preliminary data.</text>
</comment>
<organism evidence="3 4">
    <name type="scientific">Litorivivens lipolytica</name>
    <dbReference type="NCBI Taxonomy" id="1524264"/>
    <lineage>
        <taxon>Bacteria</taxon>
        <taxon>Pseudomonadati</taxon>
        <taxon>Pseudomonadota</taxon>
        <taxon>Gammaproteobacteria</taxon>
        <taxon>Litorivivens</taxon>
    </lineage>
</organism>
<name>A0A7W4W423_9GAMM</name>
<dbReference type="GO" id="GO:0019748">
    <property type="term" value="P:secondary metabolic process"/>
    <property type="evidence" value="ECO:0007669"/>
    <property type="project" value="TreeGrafter"/>
</dbReference>
<dbReference type="InterPro" id="IPR006680">
    <property type="entry name" value="Amidohydro-rel"/>
</dbReference>
<dbReference type="InterPro" id="IPR032466">
    <property type="entry name" value="Metal_Hydrolase"/>
</dbReference>
<protein>
    <submittedName>
        <fullName evidence="3">Putative TIM-barrel fold metal-dependent hydrolase</fullName>
    </submittedName>
</protein>